<evidence type="ECO:0000259" key="1">
    <source>
        <dbReference type="Pfam" id="PF25019"/>
    </source>
</evidence>
<dbReference type="EMBL" id="KE345789">
    <property type="protein sequence ID" value="EXC16252.1"/>
    <property type="molecule type" value="Genomic_DNA"/>
</dbReference>
<reference evidence="3" key="1">
    <citation type="submission" date="2013-01" db="EMBL/GenBank/DDBJ databases">
        <title>Draft Genome Sequence of a Mulberry Tree, Morus notabilis C.K. Schneid.</title>
        <authorList>
            <person name="He N."/>
            <person name="Zhao S."/>
        </authorList>
    </citation>
    <scope>NUCLEOTIDE SEQUENCE</scope>
</reference>
<name>W9SLM1_9ROSA</name>
<proteinExistence type="predicted"/>
<accession>W9SLM1</accession>
<dbReference type="PANTHER" id="PTHR47186">
    <property type="entry name" value="LEUCINE-RICH REPEAT-CONTAINING PROTEIN 57"/>
    <property type="match status" value="1"/>
</dbReference>
<dbReference type="STRING" id="981085.W9SLM1"/>
<dbReference type="Proteomes" id="UP000030645">
    <property type="component" value="Unassembled WGS sequence"/>
</dbReference>
<dbReference type="Pfam" id="PF25019">
    <property type="entry name" value="LRR_R13L1-DRL21"/>
    <property type="match status" value="1"/>
</dbReference>
<protein>
    <recommendedName>
        <fullName evidence="1">R13L1/DRL21-like LRR repeat region domain-containing protein</fullName>
    </recommendedName>
</protein>
<dbReference type="InterPro" id="IPR056789">
    <property type="entry name" value="LRR_R13L1-DRL21"/>
</dbReference>
<feature type="domain" description="R13L1/DRL21-like LRR repeat region" evidence="1">
    <location>
        <begin position="53"/>
        <end position="143"/>
    </location>
</feature>
<dbReference type="PANTHER" id="PTHR47186:SF3">
    <property type="entry name" value="OS09G0267800 PROTEIN"/>
    <property type="match status" value="1"/>
</dbReference>
<keyword evidence="3" id="KW-1185">Reference proteome</keyword>
<sequence length="147" mass="16015">MVAFEEGEEPQNASIVEIGKTTVTKCGGLPPAIRAIGSIYMLCEKGSFVSCELKELRELNNLRGQLEISNLRPGKEAAKGAESANLKAKQYLQSLILRWNSNVDTDASETTIGHEKSLEALQPQPNLQALSLDFYGGIKFSKLAPHL</sequence>
<gene>
    <name evidence="2" type="ORF">L484_024426</name>
</gene>
<dbReference type="AlphaFoldDB" id="W9SLM1"/>
<evidence type="ECO:0000313" key="2">
    <source>
        <dbReference type="EMBL" id="EXC16252.1"/>
    </source>
</evidence>
<evidence type="ECO:0000313" key="3">
    <source>
        <dbReference type="Proteomes" id="UP000030645"/>
    </source>
</evidence>
<organism evidence="2 3">
    <name type="scientific">Morus notabilis</name>
    <dbReference type="NCBI Taxonomy" id="981085"/>
    <lineage>
        <taxon>Eukaryota</taxon>
        <taxon>Viridiplantae</taxon>
        <taxon>Streptophyta</taxon>
        <taxon>Embryophyta</taxon>
        <taxon>Tracheophyta</taxon>
        <taxon>Spermatophyta</taxon>
        <taxon>Magnoliopsida</taxon>
        <taxon>eudicotyledons</taxon>
        <taxon>Gunneridae</taxon>
        <taxon>Pentapetalae</taxon>
        <taxon>rosids</taxon>
        <taxon>fabids</taxon>
        <taxon>Rosales</taxon>
        <taxon>Moraceae</taxon>
        <taxon>Moreae</taxon>
        <taxon>Morus</taxon>
    </lineage>
</organism>